<dbReference type="PANTHER" id="PTHR35802">
    <property type="entry name" value="PROTEASE SYNTHASE AND SPORULATION PROTEIN PAI 2"/>
    <property type="match status" value="1"/>
</dbReference>
<evidence type="ECO:0000256" key="1">
    <source>
        <dbReference type="SAM" id="MobiDB-lite"/>
    </source>
</evidence>
<dbReference type="SUPFAM" id="SSF50475">
    <property type="entry name" value="FMN-binding split barrel"/>
    <property type="match status" value="1"/>
</dbReference>
<dbReference type="Gene3D" id="2.30.110.10">
    <property type="entry name" value="Electron Transport, Fmn-binding Protein, Chain A"/>
    <property type="match status" value="1"/>
</dbReference>
<dbReference type="Pfam" id="PF04299">
    <property type="entry name" value="FMN_bind_2"/>
    <property type="match status" value="1"/>
</dbReference>
<keyword evidence="3" id="KW-1185">Reference proteome</keyword>
<dbReference type="RefSeq" id="WP_037499711.1">
    <property type="nucleotide sequence ID" value="NZ_JJMU01000040.1"/>
</dbReference>
<dbReference type="PIRSF" id="PIRSF010372">
    <property type="entry name" value="PaiB"/>
    <property type="match status" value="1"/>
</dbReference>
<name>A0A0B8T3Q9_9SPHI</name>
<reference evidence="2 3" key="2">
    <citation type="journal article" date="2015" name="PLoS ONE">
        <title>Whole-Genome Optical Mapping and Finished Genome Sequence of Sphingobacterium deserti sp. nov., a New Species Isolated from the Western Desert of China.</title>
        <authorList>
            <person name="Teng C."/>
            <person name="Zhou Z."/>
            <person name="Molnar I."/>
            <person name="Li X."/>
            <person name="Tang R."/>
            <person name="Chen M."/>
            <person name="Wang L."/>
            <person name="Su S."/>
            <person name="Zhang W."/>
            <person name="Lin M."/>
        </authorList>
    </citation>
    <scope>NUCLEOTIDE SEQUENCE [LARGE SCALE GENOMIC DNA]</scope>
    <source>
        <strain evidence="3">ACCC05744</strain>
    </source>
</reference>
<dbReference type="AlphaFoldDB" id="A0A0B8T3Q9"/>
<dbReference type="OrthoDB" id="9794948at2"/>
<dbReference type="PATRIC" id="fig|1229276.3.peg.2540"/>
<sequence>MYIPKRFNIAEESTKIALMKSQSFACLVTNHSGRSIGTHLPFVIEEEGDKLYLVSHMAKANEQIRHLDGQACMVIFTGPHAYISPQHYDKLESVPTWDYIAVHAYGKATVLTHVEDKVKSLEAMIQTYEPAYQQQWASLSEPFKSGMLGGLEAFRIEVSELQGQEKLSQNKSSQEKERIIGSLSHSDRPEERALAEYMQVYTHRQEP</sequence>
<feature type="compositionally biased region" description="Basic and acidic residues" evidence="1">
    <location>
        <begin position="173"/>
        <end position="191"/>
    </location>
</feature>
<proteinExistence type="predicted"/>
<evidence type="ECO:0000313" key="2">
    <source>
        <dbReference type="EMBL" id="KGE13758.1"/>
    </source>
</evidence>
<gene>
    <name evidence="2" type="ORF">DI53_2468</name>
</gene>
<feature type="region of interest" description="Disordered" evidence="1">
    <location>
        <begin position="164"/>
        <end position="191"/>
    </location>
</feature>
<comment type="caution">
    <text evidence="2">The sequence shown here is derived from an EMBL/GenBank/DDBJ whole genome shotgun (WGS) entry which is preliminary data.</text>
</comment>
<accession>A0A0B8T3Q9</accession>
<dbReference type="InterPro" id="IPR007396">
    <property type="entry name" value="TR_PAI2-type"/>
</dbReference>
<dbReference type="eggNOG" id="COG2808">
    <property type="taxonomic scope" value="Bacteria"/>
</dbReference>
<protein>
    <submittedName>
        <fullName evidence="2">Sporulation and degradative enzyme production transcriptional repressor</fullName>
    </submittedName>
</protein>
<organism evidence="2 3">
    <name type="scientific">Sphingobacterium deserti</name>
    <dbReference type="NCBI Taxonomy" id="1229276"/>
    <lineage>
        <taxon>Bacteria</taxon>
        <taxon>Pseudomonadati</taxon>
        <taxon>Bacteroidota</taxon>
        <taxon>Sphingobacteriia</taxon>
        <taxon>Sphingobacteriales</taxon>
        <taxon>Sphingobacteriaceae</taxon>
        <taxon>Sphingobacterium</taxon>
    </lineage>
</organism>
<dbReference type="EMBL" id="JJMU01000040">
    <property type="protein sequence ID" value="KGE13758.1"/>
    <property type="molecule type" value="Genomic_DNA"/>
</dbReference>
<dbReference type="Proteomes" id="UP000031802">
    <property type="component" value="Unassembled WGS sequence"/>
</dbReference>
<dbReference type="PANTHER" id="PTHR35802:SF1">
    <property type="entry name" value="PROTEASE SYNTHASE AND SPORULATION PROTEIN PAI 2"/>
    <property type="match status" value="1"/>
</dbReference>
<evidence type="ECO:0000313" key="3">
    <source>
        <dbReference type="Proteomes" id="UP000031802"/>
    </source>
</evidence>
<dbReference type="InterPro" id="IPR012349">
    <property type="entry name" value="Split_barrel_FMN-bd"/>
</dbReference>
<reference evidence="3" key="1">
    <citation type="submission" date="2014-04" db="EMBL/GenBank/DDBJ databases">
        <title>Whole-Genome optical mapping and complete genome sequence of Sphingobacterium deserti sp. nov., a new spaces isolated from desert in the west of China.</title>
        <authorList>
            <person name="Teng C."/>
            <person name="Zhou Z."/>
            <person name="Li X."/>
            <person name="Chen M."/>
            <person name="Lin M."/>
            <person name="Wang L."/>
            <person name="Su S."/>
            <person name="Zhang C."/>
            <person name="Zhang W."/>
        </authorList>
    </citation>
    <scope>NUCLEOTIDE SEQUENCE [LARGE SCALE GENOMIC DNA]</scope>
    <source>
        <strain evidence="3">ACCC05744</strain>
    </source>
</reference>